<evidence type="ECO:0000256" key="4">
    <source>
        <dbReference type="SAM" id="SignalP"/>
    </source>
</evidence>
<dbReference type="STRING" id="1454373.ACMU_06325"/>
<feature type="chain" id="PRO_5012972073" evidence="4">
    <location>
        <begin position="16"/>
        <end position="179"/>
    </location>
</feature>
<evidence type="ECO:0000256" key="3">
    <source>
        <dbReference type="PROSITE-ProRule" id="PRU00339"/>
    </source>
</evidence>
<dbReference type="Pfam" id="PF14559">
    <property type="entry name" value="TPR_19"/>
    <property type="match status" value="1"/>
</dbReference>
<comment type="caution">
    <text evidence="5">The sequence shown here is derived from an EMBL/GenBank/DDBJ whole genome shotgun (WGS) entry which is preliminary data.</text>
</comment>
<dbReference type="InterPro" id="IPR011990">
    <property type="entry name" value="TPR-like_helical_dom_sf"/>
</dbReference>
<reference evidence="5 6" key="1">
    <citation type="submission" date="2014-03" db="EMBL/GenBank/DDBJ databases">
        <title>Draft Genome Sequence of Actibacterium mucosum KCTC 23349, a Marine Alphaproteobacterium with Complex Ionic Requirements Isolated from Mediterranean Seawater at Malvarrosa Beach, Valencia, Spain.</title>
        <authorList>
            <person name="Arahal D.R."/>
            <person name="Shao Z."/>
            <person name="Lai Q."/>
            <person name="Pujalte M.J."/>
        </authorList>
    </citation>
    <scope>NUCLEOTIDE SEQUENCE [LARGE SCALE GENOMIC DNA]</scope>
    <source>
        <strain evidence="5 6">KCTC 23349</strain>
    </source>
</reference>
<dbReference type="PROSITE" id="PS50005">
    <property type="entry name" value="TPR"/>
    <property type="match status" value="1"/>
</dbReference>
<keyword evidence="4" id="KW-0732">Signal</keyword>
<keyword evidence="1" id="KW-0677">Repeat</keyword>
<dbReference type="InterPro" id="IPR050498">
    <property type="entry name" value="Ycf3"/>
</dbReference>
<evidence type="ECO:0000256" key="1">
    <source>
        <dbReference type="ARBA" id="ARBA00022737"/>
    </source>
</evidence>
<dbReference type="Gene3D" id="1.25.40.10">
    <property type="entry name" value="Tetratricopeptide repeat domain"/>
    <property type="match status" value="1"/>
</dbReference>
<evidence type="ECO:0000256" key="2">
    <source>
        <dbReference type="ARBA" id="ARBA00022803"/>
    </source>
</evidence>
<organism evidence="5 6">
    <name type="scientific">Actibacterium mucosum KCTC 23349</name>
    <dbReference type="NCBI Taxonomy" id="1454373"/>
    <lineage>
        <taxon>Bacteria</taxon>
        <taxon>Pseudomonadati</taxon>
        <taxon>Pseudomonadota</taxon>
        <taxon>Alphaproteobacteria</taxon>
        <taxon>Rhodobacterales</taxon>
        <taxon>Roseobacteraceae</taxon>
        <taxon>Actibacterium</taxon>
    </lineage>
</organism>
<feature type="repeat" description="TPR" evidence="3">
    <location>
        <begin position="96"/>
        <end position="129"/>
    </location>
</feature>
<feature type="signal peptide" evidence="4">
    <location>
        <begin position="1"/>
        <end position="15"/>
    </location>
</feature>
<name>A0A037ZLN1_9RHOB</name>
<dbReference type="EMBL" id="JFKE01000002">
    <property type="protein sequence ID" value="KAJ56554.1"/>
    <property type="molecule type" value="Genomic_DNA"/>
</dbReference>
<protein>
    <submittedName>
        <fullName evidence="5">Uncharacterized protein</fullName>
    </submittedName>
</protein>
<evidence type="ECO:0000313" key="6">
    <source>
        <dbReference type="Proteomes" id="UP000026249"/>
    </source>
</evidence>
<dbReference type="AlphaFoldDB" id="A0A037ZLN1"/>
<dbReference type="Proteomes" id="UP000026249">
    <property type="component" value="Unassembled WGS sequence"/>
</dbReference>
<dbReference type="SMART" id="SM00028">
    <property type="entry name" value="TPR"/>
    <property type="match status" value="3"/>
</dbReference>
<gene>
    <name evidence="5" type="ORF">ACMU_06325</name>
</gene>
<dbReference type="PANTHER" id="PTHR44858:SF1">
    <property type="entry name" value="UDP-N-ACETYLGLUCOSAMINE--PEPTIDE N-ACETYLGLUCOSAMINYLTRANSFERASE SPINDLY-RELATED"/>
    <property type="match status" value="1"/>
</dbReference>
<keyword evidence="2 3" id="KW-0802">TPR repeat</keyword>
<dbReference type="PANTHER" id="PTHR44858">
    <property type="entry name" value="TETRATRICOPEPTIDE REPEAT PROTEIN 6"/>
    <property type="match status" value="1"/>
</dbReference>
<accession>A0A037ZLN1</accession>
<evidence type="ECO:0000313" key="5">
    <source>
        <dbReference type="EMBL" id="KAJ56554.1"/>
    </source>
</evidence>
<keyword evidence="6" id="KW-1185">Reference proteome</keyword>
<sequence>MLALLTAALAHPALAACPAETPEDPRRAVLMDQVRVAQSNDEARLLTNQLWEIWANAPDDHAQDILDEGLQRRSYGDLAGARVAFDALIDYCPNYAEGYNQRAFLAFMQGQHSSAIPDLERAVELAPDHFAALTGLALAQLGEGAVELGQDTLRRALEMNPWLPERRFLDAQVEQGTDL</sequence>
<dbReference type="SUPFAM" id="SSF48452">
    <property type="entry name" value="TPR-like"/>
    <property type="match status" value="1"/>
</dbReference>
<proteinExistence type="predicted"/>
<dbReference type="InterPro" id="IPR019734">
    <property type="entry name" value="TPR_rpt"/>
</dbReference>